<feature type="chain" id="PRO_5020568283" evidence="4">
    <location>
        <begin position="24"/>
        <end position="282"/>
    </location>
</feature>
<dbReference type="PANTHER" id="PTHR30085:SF6">
    <property type="entry name" value="ABC TRANSPORTER GLUTAMINE-BINDING PROTEIN GLNH"/>
    <property type="match status" value="1"/>
</dbReference>
<dbReference type="GO" id="GO:0006865">
    <property type="term" value="P:amino acid transport"/>
    <property type="evidence" value="ECO:0007669"/>
    <property type="project" value="TreeGrafter"/>
</dbReference>
<dbReference type="InterPro" id="IPR051455">
    <property type="entry name" value="Bact_solute-bind_prot3"/>
</dbReference>
<dbReference type="GO" id="GO:0005576">
    <property type="term" value="C:extracellular region"/>
    <property type="evidence" value="ECO:0007669"/>
    <property type="project" value="TreeGrafter"/>
</dbReference>
<dbReference type="RefSeq" id="WP_165929235.1">
    <property type="nucleotide sequence ID" value="NZ_SMGR01000004.1"/>
</dbReference>
<dbReference type="AlphaFoldDB" id="A0A4R1N5W8"/>
<dbReference type="Gene3D" id="3.40.190.10">
    <property type="entry name" value="Periplasmic binding protein-like II"/>
    <property type="match status" value="2"/>
</dbReference>
<evidence type="ECO:0000256" key="2">
    <source>
        <dbReference type="ARBA" id="ARBA00022448"/>
    </source>
</evidence>
<dbReference type="SUPFAM" id="SSF53850">
    <property type="entry name" value="Periplasmic binding protein-like II"/>
    <property type="match status" value="1"/>
</dbReference>
<feature type="domain" description="Solute-binding protein family 3/N-terminal" evidence="5">
    <location>
        <begin position="34"/>
        <end position="265"/>
    </location>
</feature>
<organism evidence="6 7">
    <name type="scientific">Shimia isoporae</name>
    <dbReference type="NCBI Taxonomy" id="647720"/>
    <lineage>
        <taxon>Bacteria</taxon>
        <taxon>Pseudomonadati</taxon>
        <taxon>Pseudomonadota</taxon>
        <taxon>Alphaproteobacteria</taxon>
        <taxon>Rhodobacterales</taxon>
        <taxon>Roseobacteraceae</taxon>
    </lineage>
</organism>
<reference evidence="6 7" key="1">
    <citation type="submission" date="2019-03" db="EMBL/GenBank/DDBJ databases">
        <title>Genomic Encyclopedia of Archaeal and Bacterial Type Strains, Phase II (KMG-II): from individual species to whole genera.</title>
        <authorList>
            <person name="Goeker M."/>
        </authorList>
    </citation>
    <scope>NUCLEOTIDE SEQUENCE [LARGE SCALE GENOMIC DNA]</scope>
    <source>
        <strain evidence="6 7">DSM 26433</strain>
    </source>
</reference>
<dbReference type="InterPro" id="IPR001638">
    <property type="entry name" value="Solute-binding_3/MltF_N"/>
</dbReference>
<proteinExistence type="inferred from homology"/>
<keyword evidence="2" id="KW-0813">Transport</keyword>
<evidence type="ECO:0000256" key="3">
    <source>
        <dbReference type="ARBA" id="ARBA00022729"/>
    </source>
</evidence>
<dbReference type="EMBL" id="SMGR01000004">
    <property type="protein sequence ID" value="TCK99915.1"/>
    <property type="molecule type" value="Genomic_DNA"/>
</dbReference>
<sequence>MRIFLAAVLAATTLTATTGSGLAQTIERIVERNELRLGYRRDAPPISFETTDGHPSGYAPQLCVHVAHGIVKALEAESLDVQFVNVDATDRFDKVANGDIDLLCGAATITLERRAEVDFSIPIYVDGTSVLLPAGAEEDLRALENSKVGVRRGTTTEARMRELLDTTGQEFELVRFADHESAIVAMESGDIGAYFADQSILVGLWMSSPKRDSLKLAREIFTVEKQGLAMARGDTDFRLMVDGILSDLFASGVVRETMEAAIPGIEPGQGLKAMFLMAPIVK</sequence>
<keyword evidence="7" id="KW-1185">Reference proteome</keyword>
<evidence type="ECO:0000256" key="4">
    <source>
        <dbReference type="SAM" id="SignalP"/>
    </source>
</evidence>
<feature type="signal peptide" evidence="4">
    <location>
        <begin position="1"/>
        <end position="23"/>
    </location>
</feature>
<comment type="similarity">
    <text evidence="1">Belongs to the bacterial solute-binding protein 3 family.</text>
</comment>
<name>A0A4R1N5W8_9RHOB</name>
<dbReference type="GO" id="GO:0030288">
    <property type="term" value="C:outer membrane-bounded periplasmic space"/>
    <property type="evidence" value="ECO:0007669"/>
    <property type="project" value="TreeGrafter"/>
</dbReference>
<dbReference type="Pfam" id="PF00497">
    <property type="entry name" value="SBP_bac_3"/>
    <property type="match status" value="1"/>
</dbReference>
<dbReference type="CDD" id="cd13688">
    <property type="entry name" value="PBP2_GltI_DEBP"/>
    <property type="match status" value="1"/>
</dbReference>
<protein>
    <submittedName>
        <fullName evidence="6">Amino acid ABC transporter substrate-binding protein (PAAT family)</fullName>
    </submittedName>
</protein>
<dbReference type="PANTHER" id="PTHR30085">
    <property type="entry name" value="AMINO ACID ABC TRANSPORTER PERMEASE"/>
    <property type="match status" value="1"/>
</dbReference>
<comment type="caution">
    <text evidence="6">The sequence shown here is derived from an EMBL/GenBank/DDBJ whole genome shotgun (WGS) entry which is preliminary data.</text>
</comment>
<evidence type="ECO:0000259" key="5">
    <source>
        <dbReference type="SMART" id="SM00062"/>
    </source>
</evidence>
<dbReference type="Proteomes" id="UP000295673">
    <property type="component" value="Unassembled WGS sequence"/>
</dbReference>
<dbReference type="SMART" id="SM00062">
    <property type="entry name" value="PBPb"/>
    <property type="match status" value="1"/>
</dbReference>
<evidence type="ECO:0000256" key="1">
    <source>
        <dbReference type="ARBA" id="ARBA00010333"/>
    </source>
</evidence>
<evidence type="ECO:0000313" key="7">
    <source>
        <dbReference type="Proteomes" id="UP000295673"/>
    </source>
</evidence>
<gene>
    <name evidence="6" type="ORF">BXY66_3619</name>
</gene>
<keyword evidence="3 4" id="KW-0732">Signal</keyword>
<accession>A0A4R1N5W8</accession>
<evidence type="ECO:0000313" key="6">
    <source>
        <dbReference type="EMBL" id="TCK99915.1"/>
    </source>
</evidence>